<dbReference type="Proteomes" id="UP000004218">
    <property type="component" value="Unassembled WGS sequence"/>
</dbReference>
<dbReference type="EMBL" id="ACSH02000008">
    <property type="protein sequence ID" value="EFM48180.1"/>
    <property type="molecule type" value="Genomic_DNA"/>
</dbReference>
<organism evidence="2 3">
    <name type="scientific">Corynebacterium matruchotii ATCC 14266</name>
    <dbReference type="NCBI Taxonomy" id="553207"/>
    <lineage>
        <taxon>Bacteria</taxon>
        <taxon>Bacillati</taxon>
        <taxon>Actinomycetota</taxon>
        <taxon>Actinomycetes</taxon>
        <taxon>Mycobacteriales</taxon>
        <taxon>Corynebacteriaceae</taxon>
        <taxon>Corynebacterium</taxon>
    </lineage>
</organism>
<protein>
    <submittedName>
        <fullName evidence="2">Uncharacterized protein</fullName>
    </submittedName>
</protein>
<keyword evidence="3" id="KW-1185">Reference proteome</keyword>
<comment type="caution">
    <text evidence="2">The sequence shown here is derived from an EMBL/GenBank/DDBJ whole genome shotgun (WGS) entry which is preliminary data.</text>
</comment>
<evidence type="ECO:0000313" key="2">
    <source>
        <dbReference type="EMBL" id="EFM48180.1"/>
    </source>
</evidence>
<reference evidence="2" key="1">
    <citation type="submission" date="2010-08" db="EMBL/GenBank/DDBJ databases">
        <authorList>
            <person name="Harkins D.M."/>
            <person name="Madupu R."/>
            <person name="Durkin A.S."/>
            <person name="Torralba M."/>
            <person name="Methe B."/>
            <person name="Sutton G.G."/>
            <person name="Nelson K.E."/>
        </authorList>
    </citation>
    <scope>NUCLEOTIDE SEQUENCE [LARGE SCALE GENOMIC DNA]</scope>
    <source>
        <strain evidence="2">ATCC 14266</strain>
    </source>
</reference>
<gene>
    <name evidence="2" type="ORF">HMPREF0299_5584</name>
</gene>
<evidence type="ECO:0000313" key="3">
    <source>
        <dbReference type="Proteomes" id="UP000004218"/>
    </source>
</evidence>
<feature type="region of interest" description="Disordered" evidence="1">
    <location>
        <begin position="1"/>
        <end position="22"/>
    </location>
</feature>
<sequence length="42" mass="4840">MVGHGTSVPQWSPRRGACGKNMHRPNALWKKLFCRTLQRIGY</sequence>
<name>E0DIS1_9CORY</name>
<dbReference type="AlphaFoldDB" id="E0DIS1"/>
<accession>E0DIS1</accession>
<evidence type="ECO:0000256" key="1">
    <source>
        <dbReference type="SAM" id="MobiDB-lite"/>
    </source>
</evidence>
<proteinExistence type="predicted"/>